<sequence>MGRLDLHKIGLLSFLVLVKSANINLTGPMETPALANVSVEKDLPSFPVMEITDAPDPVHLTTQPPSALERKDNLNNIQQSHLAPEENLGLTVEAVGMNALGEQSILEAAELSPTTTEVPPWRDTSLCPAGDTVETCQMKKGKCAHLGSVFTPFGGPLKSVTDCVNATGTTLSTDFYDYVGNSVGLSLMRESHMVMRLYIIFGTKPFSLISAAIQSFHLALGFPRLLFPSTSISNVLFSFTLHDMAVPS</sequence>
<evidence type="ECO:0000313" key="3">
    <source>
        <dbReference type="Proteomes" id="UP001381693"/>
    </source>
</evidence>
<gene>
    <name evidence="2" type="ORF">SK128_003577</name>
</gene>
<keyword evidence="3" id="KW-1185">Reference proteome</keyword>
<dbReference type="EMBL" id="JAXCGZ010020807">
    <property type="protein sequence ID" value="KAK7065355.1"/>
    <property type="molecule type" value="Genomic_DNA"/>
</dbReference>
<organism evidence="2 3">
    <name type="scientific">Halocaridina rubra</name>
    <name type="common">Hawaiian red shrimp</name>
    <dbReference type="NCBI Taxonomy" id="373956"/>
    <lineage>
        <taxon>Eukaryota</taxon>
        <taxon>Metazoa</taxon>
        <taxon>Ecdysozoa</taxon>
        <taxon>Arthropoda</taxon>
        <taxon>Crustacea</taxon>
        <taxon>Multicrustacea</taxon>
        <taxon>Malacostraca</taxon>
        <taxon>Eumalacostraca</taxon>
        <taxon>Eucarida</taxon>
        <taxon>Decapoda</taxon>
        <taxon>Pleocyemata</taxon>
        <taxon>Caridea</taxon>
        <taxon>Atyoidea</taxon>
        <taxon>Atyidae</taxon>
        <taxon>Halocaridina</taxon>
    </lineage>
</organism>
<comment type="caution">
    <text evidence="2">The sequence shown here is derived from an EMBL/GenBank/DDBJ whole genome shotgun (WGS) entry which is preliminary data.</text>
</comment>
<feature type="chain" id="PRO_5042953755" evidence="1">
    <location>
        <begin position="21"/>
        <end position="248"/>
    </location>
</feature>
<dbReference type="AlphaFoldDB" id="A0AAN8WFH0"/>
<evidence type="ECO:0000313" key="2">
    <source>
        <dbReference type="EMBL" id="KAK7065355.1"/>
    </source>
</evidence>
<name>A0AAN8WFH0_HALRR</name>
<keyword evidence="1" id="KW-0732">Signal</keyword>
<proteinExistence type="predicted"/>
<feature type="signal peptide" evidence="1">
    <location>
        <begin position="1"/>
        <end position="20"/>
    </location>
</feature>
<accession>A0AAN8WFH0</accession>
<evidence type="ECO:0000256" key="1">
    <source>
        <dbReference type="SAM" id="SignalP"/>
    </source>
</evidence>
<protein>
    <submittedName>
        <fullName evidence="2">Uncharacterized protein</fullName>
    </submittedName>
</protein>
<dbReference type="Proteomes" id="UP001381693">
    <property type="component" value="Unassembled WGS sequence"/>
</dbReference>
<reference evidence="2 3" key="1">
    <citation type="submission" date="2023-11" db="EMBL/GenBank/DDBJ databases">
        <title>Halocaridina rubra genome assembly.</title>
        <authorList>
            <person name="Smith C."/>
        </authorList>
    </citation>
    <scope>NUCLEOTIDE SEQUENCE [LARGE SCALE GENOMIC DNA]</scope>
    <source>
        <strain evidence="2">EP-1</strain>
        <tissue evidence="2">Whole</tissue>
    </source>
</reference>